<gene>
    <name evidence="1" type="ORF">BDM02DRAFT_3184901</name>
</gene>
<protein>
    <submittedName>
        <fullName evidence="1">Uncharacterized protein</fullName>
    </submittedName>
</protein>
<reference evidence="1" key="2">
    <citation type="journal article" date="2020" name="Nat. Commun.">
        <title>Large-scale genome sequencing of mycorrhizal fungi provides insights into the early evolution of symbiotic traits.</title>
        <authorList>
            <person name="Miyauchi S."/>
            <person name="Kiss E."/>
            <person name="Kuo A."/>
            <person name="Drula E."/>
            <person name="Kohler A."/>
            <person name="Sanchez-Garcia M."/>
            <person name="Morin E."/>
            <person name="Andreopoulos B."/>
            <person name="Barry K.W."/>
            <person name="Bonito G."/>
            <person name="Buee M."/>
            <person name="Carver A."/>
            <person name="Chen C."/>
            <person name="Cichocki N."/>
            <person name="Clum A."/>
            <person name="Culley D."/>
            <person name="Crous P.W."/>
            <person name="Fauchery L."/>
            <person name="Girlanda M."/>
            <person name="Hayes R.D."/>
            <person name="Keri Z."/>
            <person name="LaButti K."/>
            <person name="Lipzen A."/>
            <person name="Lombard V."/>
            <person name="Magnuson J."/>
            <person name="Maillard F."/>
            <person name="Murat C."/>
            <person name="Nolan M."/>
            <person name="Ohm R.A."/>
            <person name="Pangilinan J."/>
            <person name="Pereira M.F."/>
            <person name="Perotto S."/>
            <person name="Peter M."/>
            <person name="Pfister S."/>
            <person name="Riley R."/>
            <person name="Sitrit Y."/>
            <person name="Stielow J.B."/>
            <person name="Szollosi G."/>
            <person name="Zifcakova L."/>
            <person name="Stursova M."/>
            <person name="Spatafora J.W."/>
            <person name="Tedersoo L."/>
            <person name="Vaario L.M."/>
            <person name="Yamada A."/>
            <person name="Yan M."/>
            <person name="Wang P."/>
            <person name="Xu J."/>
            <person name="Bruns T."/>
            <person name="Baldrian P."/>
            <person name="Vilgalys R."/>
            <person name="Dunand C."/>
            <person name="Henrissat B."/>
            <person name="Grigoriev I.V."/>
            <person name="Hibbett D."/>
            <person name="Nagy L.G."/>
            <person name="Martin F.M."/>
        </authorList>
    </citation>
    <scope>NUCLEOTIDE SEQUENCE</scope>
    <source>
        <strain evidence="1">P2</strain>
    </source>
</reference>
<dbReference type="Proteomes" id="UP000886501">
    <property type="component" value="Unassembled WGS sequence"/>
</dbReference>
<name>A0ACB6ZMC3_THEGA</name>
<keyword evidence="2" id="KW-1185">Reference proteome</keyword>
<evidence type="ECO:0000313" key="2">
    <source>
        <dbReference type="Proteomes" id="UP000886501"/>
    </source>
</evidence>
<reference evidence="1" key="1">
    <citation type="submission" date="2019-10" db="EMBL/GenBank/DDBJ databases">
        <authorList>
            <consortium name="DOE Joint Genome Institute"/>
            <person name="Kuo A."/>
            <person name="Miyauchi S."/>
            <person name="Kiss E."/>
            <person name="Drula E."/>
            <person name="Kohler A."/>
            <person name="Sanchez-Garcia M."/>
            <person name="Andreopoulos B."/>
            <person name="Barry K.W."/>
            <person name="Bonito G."/>
            <person name="Buee M."/>
            <person name="Carver A."/>
            <person name="Chen C."/>
            <person name="Cichocki N."/>
            <person name="Clum A."/>
            <person name="Culley D."/>
            <person name="Crous P.W."/>
            <person name="Fauchery L."/>
            <person name="Girlanda M."/>
            <person name="Hayes R."/>
            <person name="Keri Z."/>
            <person name="Labutti K."/>
            <person name="Lipzen A."/>
            <person name="Lombard V."/>
            <person name="Magnuson J."/>
            <person name="Maillard F."/>
            <person name="Morin E."/>
            <person name="Murat C."/>
            <person name="Nolan M."/>
            <person name="Ohm R."/>
            <person name="Pangilinan J."/>
            <person name="Pereira M."/>
            <person name="Perotto S."/>
            <person name="Peter M."/>
            <person name="Riley R."/>
            <person name="Sitrit Y."/>
            <person name="Stielow B."/>
            <person name="Szollosi G."/>
            <person name="Zifcakova L."/>
            <person name="Stursova M."/>
            <person name="Spatafora J.W."/>
            <person name="Tedersoo L."/>
            <person name="Vaario L.-M."/>
            <person name="Yamada A."/>
            <person name="Yan M."/>
            <person name="Wang P."/>
            <person name="Xu J."/>
            <person name="Bruns T."/>
            <person name="Baldrian P."/>
            <person name="Vilgalys R."/>
            <person name="Henrissat B."/>
            <person name="Grigoriev I.V."/>
            <person name="Hibbett D."/>
            <person name="Nagy L.G."/>
            <person name="Martin F.M."/>
        </authorList>
    </citation>
    <scope>NUCLEOTIDE SEQUENCE</scope>
    <source>
        <strain evidence="1">P2</strain>
    </source>
</reference>
<proteinExistence type="predicted"/>
<sequence length="622" mass="70303">MRLIVVTATQSTATLMDAFEQQPYNGTSTKLLLAFDIGTSFSSISYCILNPGQVPVIRNVNRFPRQHHADRIEKVPSVIYYDQGGRLRAIGADILDPETNAEAADEDWIKVAWQVCDSRVCRTSVHSSCIRRFKLLFGPKRAAKLGLHCPLPPNKAKEDVLSDYLQYLYDCSRDFIEDAHPDGVLLWKSLHGDAQFILSHPTAWGGKQHDMLRGCMTQSGLLPDAHSSRMSFISEGEANLHYIMRHRHELGLNVIFILIYKQNGAGILVLDAGAGTVDIGSYNVIQWSPIIMEEMNIPESLVLGSHVLAVELRAMLDQVVDKCEALSMYESFEQFTSSPADQRTEKIHPGVVKMFESCVSALVDAINIQRQGNVSRIRTAFFLGGLSLGSRFCEKLVSRLRFMHIRVFRPEHLLGHAVSEGSISCYLNNHVIYRAARFTYGVKCTREFEQNDPEHQRRRRNAFVNPSGKVFLPNGYQAILKKGTRVSRDREFSWAFVHECSHQAETTTASCEIICYAGDSVNPQWIDTELDKYKTLCTIKADVSNVPVSPLKRSPVHFTQAESARPFYRRKFWVVLSFGMAEMKAEVKWFEGNEERRQLFPLSQAPFTNVPSRSPAKVIYEG</sequence>
<accession>A0ACB6ZMC3</accession>
<organism evidence="1 2">
    <name type="scientific">Thelephora ganbajun</name>
    <name type="common">Ganba fungus</name>
    <dbReference type="NCBI Taxonomy" id="370292"/>
    <lineage>
        <taxon>Eukaryota</taxon>
        <taxon>Fungi</taxon>
        <taxon>Dikarya</taxon>
        <taxon>Basidiomycota</taxon>
        <taxon>Agaricomycotina</taxon>
        <taxon>Agaricomycetes</taxon>
        <taxon>Thelephorales</taxon>
        <taxon>Thelephoraceae</taxon>
        <taxon>Thelephora</taxon>
    </lineage>
</organism>
<comment type="caution">
    <text evidence="1">The sequence shown here is derived from an EMBL/GenBank/DDBJ whole genome shotgun (WGS) entry which is preliminary data.</text>
</comment>
<evidence type="ECO:0000313" key="1">
    <source>
        <dbReference type="EMBL" id="KAF9650960.1"/>
    </source>
</evidence>
<dbReference type="EMBL" id="MU117979">
    <property type="protein sequence ID" value="KAF9650960.1"/>
    <property type="molecule type" value="Genomic_DNA"/>
</dbReference>